<dbReference type="Pfam" id="PF04993">
    <property type="entry name" value="TfoX_N"/>
    <property type="match status" value="1"/>
</dbReference>
<comment type="caution">
    <text evidence="2">The sequence shown here is derived from an EMBL/GenBank/DDBJ whole genome shotgun (WGS) entry which is preliminary data.</text>
</comment>
<dbReference type="EMBL" id="BMZS01000013">
    <property type="protein sequence ID" value="GHD61346.1"/>
    <property type="molecule type" value="Genomic_DNA"/>
</dbReference>
<reference evidence="2" key="2">
    <citation type="submission" date="2020-09" db="EMBL/GenBank/DDBJ databases">
        <authorList>
            <person name="Sun Q."/>
            <person name="Kim S."/>
        </authorList>
    </citation>
    <scope>NUCLEOTIDE SEQUENCE</scope>
    <source>
        <strain evidence="2">KCTC 42651</strain>
    </source>
</reference>
<gene>
    <name evidence="2" type="ORF">GCM10017083_48540</name>
</gene>
<evidence type="ECO:0000313" key="2">
    <source>
        <dbReference type="EMBL" id="GHD61346.1"/>
    </source>
</evidence>
<dbReference type="Gene3D" id="3.30.1460.30">
    <property type="entry name" value="YgaC/TfoX-N like chaperone"/>
    <property type="match status" value="1"/>
</dbReference>
<evidence type="ECO:0000313" key="3">
    <source>
        <dbReference type="Proteomes" id="UP000630353"/>
    </source>
</evidence>
<reference evidence="2" key="1">
    <citation type="journal article" date="2014" name="Int. J. Syst. Evol. Microbiol.">
        <title>Complete genome sequence of Corynebacterium casei LMG S-19264T (=DSM 44701T), isolated from a smear-ripened cheese.</title>
        <authorList>
            <consortium name="US DOE Joint Genome Institute (JGI-PGF)"/>
            <person name="Walter F."/>
            <person name="Albersmeier A."/>
            <person name="Kalinowski J."/>
            <person name="Ruckert C."/>
        </authorList>
    </citation>
    <scope>NUCLEOTIDE SEQUENCE</scope>
    <source>
        <strain evidence="2">KCTC 42651</strain>
    </source>
</reference>
<keyword evidence="3" id="KW-1185">Reference proteome</keyword>
<dbReference type="RefSeq" id="WP_189994594.1">
    <property type="nucleotide sequence ID" value="NZ_BMZS01000013.1"/>
</dbReference>
<dbReference type="Proteomes" id="UP000630353">
    <property type="component" value="Unassembled WGS sequence"/>
</dbReference>
<sequence>MARAPKTPPIPPDARAVLGRFETRGPVRSRPMFGGHGVWCDDRFVAIVFRGVLYLKVDGETRPLFEAAGCSPFRMSADRPSRLAFYTLPAGVNAGSDDLEPWLDRALDAAST</sequence>
<evidence type="ECO:0000259" key="1">
    <source>
        <dbReference type="Pfam" id="PF04993"/>
    </source>
</evidence>
<feature type="domain" description="TfoX N-terminal" evidence="1">
    <location>
        <begin position="21"/>
        <end position="110"/>
    </location>
</feature>
<organism evidence="2 3">
    <name type="scientific">Thalassobaculum fulvum</name>
    <dbReference type="NCBI Taxonomy" id="1633335"/>
    <lineage>
        <taxon>Bacteria</taxon>
        <taxon>Pseudomonadati</taxon>
        <taxon>Pseudomonadota</taxon>
        <taxon>Alphaproteobacteria</taxon>
        <taxon>Rhodospirillales</taxon>
        <taxon>Thalassobaculaceae</taxon>
        <taxon>Thalassobaculum</taxon>
    </lineage>
</organism>
<dbReference type="AlphaFoldDB" id="A0A918XXJ2"/>
<name>A0A918XXJ2_9PROT</name>
<accession>A0A918XXJ2</accession>
<protein>
    <submittedName>
        <fullName evidence="2">Competence protein TfoX</fullName>
    </submittedName>
</protein>
<proteinExistence type="predicted"/>
<dbReference type="InterPro" id="IPR007076">
    <property type="entry name" value="TfoX_N"/>
</dbReference>
<dbReference type="SUPFAM" id="SSF159894">
    <property type="entry name" value="YgaC/TfoX-N like"/>
    <property type="match status" value="1"/>
</dbReference>